<dbReference type="PANTHER" id="PTHR30634">
    <property type="entry name" value="OUTER MEMBRANE LOLAB LIPOPROTEIN INSERTION APPARATUS"/>
    <property type="match status" value="1"/>
</dbReference>
<keyword evidence="4" id="KW-1185">Reference proteome</keyword>
<accession>A0A2S9XMZ2</accession>
<dbReference type="InterPro" id="IPR049809">
    <property type="entry name" value="YehF/YfeS-like_WGR"/>
</dbReference>
<dbReference type="InterPro" id="IPR050458">
    <property type="entry name" value="LolB"/>
</dbReference>
<dbReference type="InterPro" id="IPR008893">
    <property type="entry name" value="WGR_domain"/>
</dbReference>
<organism evidence="3 4">
    <name type="scientific">Enhygromyxa salina</name>
    <dbReference type="NCBI Taxonomy" id="215803"/>
    <lineage>
        <taxon>Bacteria</taxon>
        <taxon>Pseudomonadati</taxon>
        <taxon>Myxococcota</taxon>
        <taxon>Polyangia</taxon>
        <taxon>Nannocystales</taxon>
        <taxon>Nannocystaceae</taxon>
        <taxon>Enhygromyxa</taxon>
    </lineage>
</organism>
<proteinExistence type="predicted"/>
<gene>
    <name evidence="3" type="ORF">ENSA5_41730</name>
</gene>
<evidence type="ECO:0000256" key="1">
    <source>
        <dbReference type="SAM" id="MobiDB-lite"/>
    </source>
</evidence>
<reference evidence="3 4" key="1">
    <citation type="submission" date="2018-03" db="EMBL/GenBank/DDBJ databases">
        <title>Draft Genome Sequences of the Obligatory Marine Myxobacteria Enhygromyxa salina SWB005.</title>
        <authorList>
            <person name="Poehlein A."/>
            <person name="Moghaddam J.A."/>
            <person name="Harms H."/>
            <person name="Alanjari M."/>
            <person name="Koenig G.M."/>
            <person name="Daniel R."/>
            <person name="Schaeberle T.F."/>
        </authorList>
    </citation>
    <scope>NUCLEOTIDE SEQUENCE [LARGE SCALE GENOMIC DNA]</scope>
    <source>
        <strain evidence="3 4">SWB005</strain>
    </source>
</reference>
<dbReference type="PROSITE" id="PS51977">
    <property type="entry name" value="WGR"/>
    <property type="match status" value="1"/>
</dbReference>
<evidence type="ECO:0000313" key="3">
    <source>
        <dbReference type="EMBL" id="PRP94061.1"/>
    </source>
</evidence>
<dbReference type="CDD" id="cd07996">
    <property type="entry name" value="WGR_MMR_like"/>
    <property type="match status" value="1"/>
</dbReference>
<dbReference type="SUPFAM" id="SSF52047">
    <property type="entry name" value="RNI-like"/>
    <property type="match status" value="1"/>
</dbReference>
<dbReference type="AlphaFoldDB" id="A0A2S9XMZ2"/>
<dbReference type="OrthoDB" id="9781345at2"/>
<dbReference type="Proteomes" id="UP000237968">
    <property type="component" value="Unassembled WGS sequence"/>
</dbReference>
<dbReference type="Gene3D" id="2.20.140.10">
    <property type="entry name" value="WGR domain"/>
    <property type="match status" value="1"/>
</dbReference>
<name>A0A2S9XMZ2_9BACT</name>
<evidence type="ECO:0000313" key="4">
    <source>
        <dbReference type="Proteomes" id="UP000237968"/>
    </source>
</evidence>
<dbReference type="SUPFAM" id="SSF142921">
    <property type="entry name" value="WGR domain-like"/>
    <property type="match status" value="1"/>
</dbReference>
<dbReference type="RefSeq" id="WP_106393464.1">
    <property type="nucleotide sequence ID" value="NZ_PVNK01000180.1"/>
</dbReference>
<dbReference type="EMBL" id="PVNK01000180">
    <property type="protein sequence ID" value="PRP94061.1"/>
    <property type="molecule type" value="Genomic_DNA"/>
</dbReference>
<dbReference type="Gene3D" id="3.80.10.10">
    <property type="entry name" value="Ribonuclease Inhibitor"/>
    <property type="match status" value="1"/>
</dbReference>
<evidence type="ECO:0000259" key="2">
    <source>
        <dbReference type="PROSITE" id="PS51977"/>
    </source>
</evidence>
<feature type="domain" description="WGR" evidence="2">
    <location>
        <begin position="1"/>
        <end position="78"/>
    </location>
</feature>
<dbReference type="InterPro" id="IPR036930">
    <property type="entry name" value="WGR_dom_sf"/>
</dbReference>
<sequence length="444" mass="48281">MRRFEYKDSRSYKFWEIEVEGASFTARYGKVGTAGQTQNKRFATPEKAAAAATKKINEKVRKGYAEVGSSPATKPAAASDPSEDFSVRADRLQAAGDPWGQRIALTLAHAATKPRSPERRKLAKELKQLELDHAEHFFGAALHQLMQDDNFDKVARLTWAYGYVTRASVGVPNFGYDGPDAVAVLAALMSSPASEFLAELTIGLTDFEGGGLSAAHRAIAAGIVHPHLHTLFVGDFHAEQQEISWVSHGDVSGIYAKAPALRTLRLRGADIGLGELEHPTLARLEIESGGLPEASVASLAKAKLPELAHIEVWFGCEGYGGTTNIEALRPLFSTKTLPKLKHLGLQNSEMQDEIAIELAKSELLTQVESVDLSMGTMREPGAQAILDAAGRFRHLKSLNLSDNFIPSALTAQLRSALGSMLKLGRQESADVYNDEEYYYTTVSE</sequence>
<dbReference type="Pfam" id="PF05406">
    <property type="entry name" value="WGR"/>
    <property type="match status" value="1"/>
</dbReference>
<dbReference type="InterPro" id="IPR032675">
    <property type="entry name" value="LRR_dom_sf"/>
</dbReference>
<feature type="region of interest" description="Disordered" evidence="1">
    <location>
        <begin position="62"/>
        <end position="85"/>
    </location>
</feature>
<comment type="caution">
    <text evidence="3">The sequence shown here is derived from an EMBL/GenBank/DDBJ whole genome shotgun (WGS) entry which is preliminary data.</text>
</comment>
<dbReference type="PANTHER" id="PTHR30634:SF13">
    <property type="entry name" value="PROTEIN YEHF"/>
    <property type="match status" value="1"/>
</dbReference>
<protein>
    <submittedName>
        <fullName evidence="3">WGR domain protein</fullName>
    </submittedName>
</protein>
<dbReference type="SMART" id="SM00773">
    <property type="entry name" value="WGR"/>
    <property type="match status" value="1"/>
</dbReference>